<organism evidence="4">
    <name type="scientific">mine drainage metagenome</name>
    <dbReference type="NCBI Taxonomy" id="410659"/>
    <lineage>
        <taxon>unclassified sequences</taxon>
        <taxon>metagenomes</taxon>
        <taxon>ecological metagenomes</taxon>
    </lineage>
</organism>
<dbReference type="PANTHER" id="PTHR23410">
    <property type="entry name" value="RIBOSOMAL PROTEIN L5-RELATED"/>
    <property type="match status" value="1"/>
</dbReference>
<reference evidence="4" key="1">
    <citation type="submission" date="2013-08" db="EMBL/GenBank/DDBJ databases">
        <authorList>
            <person name="Mendez C."/>
            <person name="Richter M."/>
            <person name="Ferrer M."/>
            <person name="Sanchez J."/>
        </authorList>
    </citation>
    <scope>NUCLEOTIDE SEQUENCE</scope>
</reference>
<dbReference type="InterPro" id="IPR005485">
    <property type="entry name" value="Rbsml_uL18_euk_arch"/>
</dbReference>
<accession>T0Y967</accession>
<evidence type="ECO:0000256" key="2">
    <source>
        <dbReference type="ARBA" id="ARBA00022980"/>
    </source>
</evidence>
<dbReference type="InterPro" id="IPR057268">
    <property type="entry name" value="Ribosomal_L18"/>
</dbReference>
<comment type="caution">
    <text evidence="4">The sequence shown here is derived from an EMBL/GenBank/DDBJ whole genome shotgun (WGS) entry which is preliminary data.</text>
</comment>
<dbReference type="PANTHER" id="PTHR23410:SF12">
    <property type="entry name" value="LARGE RIBOSOMAL SUBUNIT PROTEIN UL18"/>
    <property type="match status" value="1"/>
</dbReference>
<evidence type="ECO:0000256" key="1">
    <source>
        <dbReference type="ARBA" id="ARBA00007116"/>
    </source>
</evidence>
<comment type="similarity">
    <text evidence="1">Belongs to the universal ribosomal protein uL18 family.</text>
</comment>
<evidence type="ECO:0000256" key="3">
    <source>
        <dbReference type="ARBA" id="ARBA00023274"/>
    </source>
</evidence>
<dbReference type="GO" id="GO:0000027">
    <property type="term" value="P:ribosomal large subunit assembly"/>
    <property type="evidence" value="ECO:0007669"/>
    <property type="project" value="TreeGrafter"/>
</dbReference>
<sequence>MRTPLIYKRRKEGVTDYRRRFRLVKSGMPRLVVRVSKKGIVVQVVEFNPLGDHVAVSLNSQSLAKAEVELQGNSTPASYLLGYLAGIKAKKLGIG</sequence>
<gene>
    <name evidence="4" type="ORF">B1B_18643</name>
</gene>
<dbReference type="CDD" id="cd00432">
    <property type="entry name" value="Ribosomal_L18_L5e"/>
    <property type="match status" value="1"/>
</dbReference>
<dbReference type="Gene3D" id="3.30.420.100">
    <property type="match status" value="1"/>
</dbReference>
<evidence type="ECO:0000313" key="4">
    <source>
        <dbReference type="EMBL" id="EQD29693.1"/>
    </source>
</evidence>
<feature type="non-terminal residue" evidence="4">
    <location>
        <position position="95"/>
    </location>
</feature>
<dbReference type="Pfam" id="PF17144">
    <property type="entry name" value="Ribosomal_L5e"/>
    <property type="match status" value="1"/>
</dbReference>
<dbReference type="GO" id="GO:0003735">
    <property type="term" value="F:structural constituent of ribosome"/>
    <property type="evidence" value="ECO:0007669"/>
    <property type="project" value="InterPro"/>
</dbReference>
<keyword evidence="3" id="KW-0687">Ribonucleoprotein</keyword>
<keyword evidence="2 4" id="KW-0689">Ribosomal protein</keyword>
<proteinExistence type="inferred from homology"/>
<dbReference type="GO" id="GO:0008097">
    <property type="term" value="F:5S rRNA binding"/>
    <property type="evidence" value="ECO:0007669"/>
    <property type="project" value="InterPro"/>
</dbReference>
<dbReference type="SUPFAM" id="SSF53137">
    <property type="entry name" value="Translational machinery components"/>
    <property type="match status" value="1"/>
</dbReference>
<dbReference type="AlphaFoldDB" id="T0Y967"/>
<protein>
    <submittedName>
        <fullName evidence="4">50S ribosomal protein L18P</fullName>
    </submittedName>
</protein>
<name>T0Y967_9ZZZZ</name>
<dbReference type="GO" id="GO:0022625">
    <property type="term" value="C:cytosolic large ribosomal subunit"/>
    <property type="evidence" value="ECO:0007669"/>
    <property type="project" value="TreeGrafter"/>
</dbReference>
<reference evidence="4" key="2">
    <citation type="journal article" date="2014" name="ISME J.">
        <title>Microbial stratification in low pH oxic and suboxic macroscopic growths along an acid mine drainage.</title>
        <authorList>
            <person name="Mendez-Garcia C."/>
            <person name="Mesa V."/>
            <person name="Sprenger R.R."/>
            <person name="Richter M."/>
            <person name="Diez M.S."/>
            <person name="Solano J."/>
            <person name="Bargiela R."/>
            <person name="Golyshina O.V."/>
            <person name="Manteca A."/>
            <person name="Ramos J.L."/>
            <person name="Gallego J.R."/>
            <person name="Llorente I."/>
            <person name="Martins Dos Santos V.A."/>
            <person name="Jensen O.N."/>
            <person name="Pelaez A.I."/>
            <person name="Sanchez J."/>
            <person name="Ferrer M."/>
        </authorList>
    </citation>
    <scope>NUCLEOTIDE SEQUENCE</scope>
</reference>
<dbReference type="EMBL" id="AUZY01012484">
    <property type="protein sequence ID" value="EQD29693.1"/>
    <property type="molecule type" value="Genomic_DNA"/>
</dbReference>
<dbReference type="GO" id="GO:0006412">
    <property type="term" value="P:translation"/>
    <property type="evidence" value="ECO:0007669"/>
    <property type="project" value="InterPro"/>
</dbReference>